<protein>
    <submittedName>
        <fullName evidence="2">Uncharacterized protein</fullName>
    </submittedName>
</protein>
<reference evidence="2" key="1">
    <citation type="submission" date="2020-12" db="EMBL/GenBank/DDBJ databases">
        <title>M. sibirica DSM 26468T genome.</title>
        <authorList>
            <person name="Thieme N."/>
            <person name="Rettenmaier R."/>
            <person name="Zverlov V."/>
            <person name="Liebl W."/>
        </authorList>
    </citation>
    <scope>NUCLEOTIDE SEQUENCE</scope>
    <source>
        <strain evidence="2">DSM 26468</strain>
    </source>
</reference>
<evidence type="ECO:0000313" key="3">
    <source>
        <dbReference type="Proteomes" id="UP000623269"/>
    </source>
</evidence>
<keyword evidence="1" id="KW-0472">Membrane</keyword>
<dbReference type="EMBL" id="JAEAGR010000012">
    <property type="protein sequence ID" value="MBH1941533.1"/>
    <property type="molecule type" value="Genomic_DNA"/>
</dbReference>
<accession>A0A8J7H3C0</accession>
<evidence type="ECO:0000313" key="2">
    <source>
        <dbReference type="EMBL" id="MBH1941533.1"/>
    </source>
</evidence>
<gene>
    <name evidence="2" type="ORF">I5677_11570</name>
</gene>
<keyword evidence="1" id="KW-1133">Transmembrane helix</keyword>
<dbReference type="RefSeq" id="WP_197661777.1">
    <property type="nucleotide sequence ID" value="NZ_JAEAGR010000012.1"/>
</dbReference>
<evidence type="ECO:0000256" key="1">
    <source>
        <dbReference type="SAM" id="Phobius"/>
    </source>
</evidence>
<organism evidence="2 3">
    <name type="scientific">Mobilitalea sibirica</name>
    <dbReference type="NCBI Taxonomy" id="1462919"/>
    <lineage>
        <taxon>Bacteria</taxon>
        <taxon>Bacillati</taxon>
        <taxon>Bacillota</taxon>
        <taxon>Clostridia</taxon>
        <taxon>Lachnospirales</taxon>
        <taxon>Lachnospiraceae</taxon>
        <taxon>Mobilitalea</taxon>
    </lineage>
</organism>
<dbReference type="AlphaFoldDB" id="A0A8J7H3C0"/>
<proteinExistence type="predicted"/>
<name>A0A8J7H3C0_9FIRM</name>
<feature type="transmembrane region" description="Helical" evidence="1">
    <location>
        <begin position="7"/>
        <end position="26"/>
    </location>
</feature>
<keyword evidence="3" id="KW-1185">Reference proteome</keyword>
<keyword evidence="1" id="KW-0812">Transmembrane</keyword>
<sequence>MKLRHKKIILLTIMGNMGIGIIALSLSQMKTGTEETLDMKEMNRIEKVDSNKDKMMQKNLSVPNEQDESTISVAIPSTSQVDPTLSPISNQYQVYGIEEDGYPEIEELVYNYFAAKINLDIDKLKSLSNDPMNIISLEQLEKDTMYEEDYRNIKCYIKKSYEEGVYIVYIYYETKITGITTLAPNLSKILVVTDHTGELKINDKPMDEKLKAYFDDRNNDADVQELIKMTNKEVEEAKAQDEELRNYWESITGT</sequence>
<dbReference type="Proteomes" id="UP000623269">
    <property type="component" value="Unassembled WGS sequence"/>
</dbReference>
<comment type="caution">
    <text evidence="2">The sequence shown here is derived from an EMBL/GenBank/DDBJ whole genome shotgun (WGS) entry which is preliminary data.</text>
</comment>